<accession>W4HGI4</accession>
<protein>
    <submittedName>
        <fullName evidence="5">Streptogramin acetyltransferase</fullName>
    </submittedName>
</protein>
<evidence type="ECO:0000256" key="1">
    <source>
        <dbReference type="ARBA" id="ARBA00007274"/>
    </source>
</evidence>
<dbReference type="PATRIC" id="fig|1317118.6.peg.3858"/>
<dbReference type="PANTHER" id="PTHR43300:SF11">
    <property type="entry name" value="ACETYLTRANSFERASE RV3034C-RELATED"/>
    <property type="match status" value="1"/>
</dbReference>
<keyword evidence="4" id="KW-0012">Acyltransferase</keyword>
<reference evidence="5 6" key="1">
    <citation type="journal article" date="2014" name="Antonie Van Leeuwenhoek">
        <title>Roseivivax atlanticus sp. nov., isolated from surface seawater of the Atlantic Ocean.</title>
        <authorList>
            <person name="Li G."/>
            <person name="Lai Q."/>
            <person name="Liu X."/>
            <person name="Sun F."/>
            <person name="Shao Z."/>
        </authorList>
    </citation>
    <scope>NUCLEOTIDE SEQUENCE [LARGE SCALE GENOMIC DNA]</scope>
    <source>
        <strain evidence="5 6">22II-s10s</strain>
    </source>
</reference>
<keyword evidence="2 5" id="KW-0808">Transferase</keyword>
<dbReference type="PANTHER" id="PTHR43300">
    <property type="entry name" value="ACETYLTRANSFERASE"/>
    <property type="match status" value="1"/>
</dbReference>
<dbReference type="RefSeq" id="WP_043846819.1">
    <property type="nucleotide sequence ID" value="NZ_AQQW01000016.1"/>
</dbReference>
<organism evidence="5 6">
    <name type="scientific">Roseivivax marinus</name>
    <dbReference type="NCBI Taxonomy" id="1379903"/>
    <lineage>
        <taxon>Bacteria</taxon>
        <taxon>Pseudomonadati</taxon>
        <taxon>Pseudomonadota</taxon>
        <taxon>Alphaproteobacteria</taxon>
        <taxon>Rhodobacterales</taxon>
        <taxon>Roseobacteraceae</taxon>
        <taxon>Roseivivax</taxon>
    </lineage>
</organism>
<dbReference type="Gene3D" id="2.160.10.10">
    <property type="entry name" value="Hexapeptide repeat proteins"/>
    <property type="match status" value="1"/>
</dbReference>
<dbReference type="eggNOG" id="COG0110">
    <property type="taxonomic scope" value="Bacteria"/>
</dbReference>
<evidence type="ECO:0000256" key="2">
    <source>
        <dbReference type="ARBA" id="ARBA00022679"/>
    </source>
</evidence>
<sequence length="217" mass="23463">MPATLPDARTAHPIVLPDGTPHSGTVFLNAVIDHPRMEIGDYTYASDFDPPGPEEGWAARLAPYLFDFAEERLRIGRFCQIAHGVRFVGSAANHATRALSSFPFQVFSPERMHGYAPDTRDTVVSHDVWLGYGALVCPGARIGNGVFVGAGAVVRGTVPDYAVVMGNPARVVRMRFSDAEIAMLLRLAWWDWPPEAIARAQPALEAGDVEALAALAP</sequence>
<dbReference type="Proteomes" id="UP000019063">
    <property type="component" value="Unassembled WGS sequence"/>
</dbReference>
<name>W4HGI4_9RHOB</name>
<comment type="similarity">
    <text evidence="1">Belongs to the transferase hexapeptide repeat family.</text>
</comment>
<dbReference type="CDD" id="cd03349">
    <property type="entry name" value="LbH_XAT"/>
    <property type="match status" value="1"/>
</dbReference>
<evidence type="ECO:0000256" key="3">
    <source>
        <dbReference type="ARBA" id="ARBA00022737"/>
    </source>
</evidence>
<evidence type="ECO:0000256" key="4">
    <source>
        <dbReference type="ARBA" id="ARBA00023315"/>
    </source>
</evidence>
<dbReference type="STRING" id="1379903.ATO8_18839"/>
<dbReference type="SUPFAM" id="SSF51161">
    <property type="entry name" value="Trimeric LpxA-like enzymes"/>
    <property type="match status" value="1"/>
</dbReference>
<dbReference type="InterPro" id="IPR018357">
    <property type="entry name" value="Hexapep_transf_CS"/>
</dbReference>
<dbReference type="AlphaFoldDB" id="W4HGI4"/>
<dbReference type="PROSITE" id="PS00101">
    <property type="entry name" value="HEXAPEP_TRANSFERASES"/>
    <property type="match status" value="1"/>
</dbReference>
<proteinExistence type="inferred from homology"/>
<dbReference type="InterPro" id="IPR001451">
    <property type="entry name" value="Hexapep"/>
</dbReference>
<dbReference type="Pfam" id="PF00132">
    <property type="entry name" value="Hexapep"/>
    <property type="match status" value="1"/>
</dbReference>
<evidence type="ECO:0000313" key="5">
    <source>
        <dbReference type="EMBL" id="ETW11105.1"/>
    </source>
</evidence>
<dbReference type="InterPro" id="IPR050179">
    <property type="entry name" value="Trans_hexapeptide_repeat"/>
</dbReference>
<gene>
    <name evidence="5" type="ORF">ATO8_18839</name>
</gene>
<dbReference type="EMBL" id="AQQW01000016">
    <property type="protein sequence ID" value="ETW11105.1"/>
    <property type="molecule type" value="Genomic_DNA"/>
</dbReference>
<comment type="caution">
    <text evidence="5">The sequence shown here is derived from an EMBL/GenBank/DDBJ whole genome shotgun (WGS) entry which is preliminary data.</text>
</comment>
<dbReference type="InterPro" id="IPR011004">
    <property type="entry name" value="Trimer_LpxA-like_sf"/>
</dbReference>
<evidence type="ECO:0000313" key="6">
    <source>
        <dbReference type="Proteomes" id="UP000019063"/>
    </source>
</evidence>
<dbReference type="GO" id="GO:0016746">
    <property type="term" value="F:acyltransferase activity"/>
    <property type="evidence" value="ECO:0007669"/>
    <property type="project" value="UniProtKB-KW"/>
</dbReference>
<keyword evidence="3" id="KW-0677">Repeat</keyword>
<keyword evidence="6" id="KW-1185">Reference proteome</keyword>